<dbReference type="STRING" id="42156.A0A3P6V495"/>
<dbReference type="EMBL" id="UYRX01000901">
    <property type="protein sequence ID" value="VDK86988.1"/>
    <property type="molecule type" value="Genomic_DNA"/>
</dbReference>
<dbReference type="GO" id="GO:0005886">
    <property type="term" value="C:plasma membrane"/>
    <property type="evidence" value="ECO:0007669"/>
    <property type="project" value="UniProtKB-SubCell"/>
</dbReference>
<dbReference type="OrthoDB" id="187568at2759"/>
<evidence type="ECO:0000256" key="8">
    <source>
        <dbReference type="ARBA" id="ARBA00023136"/>
    </source>
</evidence>
<evidence type="ECO:0000256" key="7">
    <source>
        <dbReference type="ARBA" id="ARBA00023065"/>
    </source>
</evidence>
<keyword evidence="12 13" id="KW-0407">Ion channel</keyword>
<feature type="compositionally biased region" description="Low complexity" evidence="14">
    <location>
        <begin position="491"/>
        <end position="506"/>
    </location>
</feature>
<dbReference type="GO" id="GO:0072320">
    <property type="term" value="F:volume-sensitive chloride channel activity"/>
    <property type="evidence" value="ECO:0007669"/>
    <property type="project" value="TreeGrafter"/>
</dbReference>
<dbReference type="Proteomes" id="UP000277928">
    <property type="component" value="Unassembled WGS sequence"/>
</dbReference>
<feature type="region of interest" description="Disordered" evidence="14">
    <location>
        <begin position="478"/>
        <end position="513"/>
    </location>
</feature>
<keyword evidence="5 13" id="KW-0812">Transmembrane</keyword>
<dbReference type="InterPro" id="IPR006990">
    <property type="entry name" value="Tweety"/>
</dbReference>
<evidence type="ECO:0000256" key="3">
    <source>
        <dbReference type="ARBA" id="ARBA00022448"/>
    </source>
</evidence>
<dbReference type="PANTHER" id="PTHR12424:SF8">
    <property type="entry name" value="PROTEIN TWEETY"/>
    <property type="match status" value="1"/>
</dbReference>
<evidence type="ECO:0000256" key="13">
    <source>
        <dbReference type="RuleBase" id="RU361114"/>
    </source>
</evidence>
<feature type="transmembrane region" description="Helical" evidence="13">
    <location>
        <begin position="56"/>
        <end position="76"/>
    </location>
</feature>
<feature type="transmembrane region" description="Helical" evidence="13">
    <location>
        <begin position="12"/>
        <end position="35"/>
    </location>
</feature>
<keyword evidence="4" id="KW-1003">Cell membrane</keyword>
<evidence type="ECO:0000256" key="9">
    <source>
        <dbReference type="ARBA" id="ARBA00023173"/>
    </source>
</evidence>
<keyword evidence="11 13" id="KW-0868">Chloride</keyword>
<dbReference type="GO" id="GO:0034707">
    <property type="term" value="C:chloride channel complex"/>
    <property type="evidence" value="ECO:0007669"/>
    <property type="project" value="UniProtKB-UniRule"/>
</dbReference>
<evidence type="ECO:0000256" key="12">
    <source>
        <dbReference type="ARBA" id="ARBA00023303"/>
    </source>
</evidence>
<evidence type="ECO:0000256" key="14">
    <source>
        <dbReference type="SAM" id="MobiDB-lite"/>
    </source>
</evidence>
<evidence type="ECO:0000256" key="6">
    <source>
        <dbReference type="ARBA" id="ARBA00022989"/>
    </source>
</evidence>
<reference evidence="15 16" key="1">
    <citation type="submission" date="2018-08" db="EMBL/GenBank/DDBJ databases">
        <authorList>
            <person name="Laetsch R D."/>
            <person name="Stevens L."/>
            <person name="Kumar S."/>
            <person name="Blaxter L. M."/>
        </authorList>
    </citation>
    <scope>NUCLEOTIDE SEQUENCE [LARGE SCALE GENOMIC DNA]</scope>
</reference>
<evidence type="ECO:0000256" key="10">
    <source>
        <dbReference type="ARBA" id="ARBA00023180"/>
    </source>
</evidence>
<keyword evidence="6 13" id="KW-1133">Transmembrane helix</keyword>
<keyword evidence="8 13" id="KW-0472">Membrane</keyword>
<evidence type="ECO:0000256" key="4">
    <source>
        <dbReference type="ARBA" id="ARBA00022475"/>
    </source>
</evidence>
<dbReference type="PANTHER" id="PTHR12424">
    <property type="entry name" value="TWEETY-RELATED"/>
    <property type="match status" value="1"/>
</dbReference>
<evidence type="ECO:0000256" key="5">
    <source>
        <dbReference type="ARBA" id="ARBA00022692"/>
    </source>
</evidence>
<proteinExistence type="inferred from homology"/>
<sequence length="513" mass="56828">MGEIATRKPSLFVFVVATLFIGAALLLSIIITWICQCCTAQEANVKSRRHVRQLSFVLFIISIMCFFCLGMCLFGNEHLNRSIMSSVVSAEDVARNLLFADSQSILLSDYCLKIIKQIDALSTAVESVAEKTTDVNKTAVHEFMKMLNSMSQKIDLFGTDLAFLRKALSGNLFLERSALYTKRIELERWVLCATLLSIMLIVLFVGVIAFCRQSKKGAVVFSGLGFAIFIVGWLLLAAIFPAATAFVDFCADSRKFVQEYVSNETIELLDFYRKCNPTIDRHNLPNTIYIDKISKQLSDIREMSQKFGPKIETLFKGAVQQQQLFVHVKIIGDGMTLALKNIGALETTVACYAYHDDMLIMERSFCNDGIIGSSILLYCLILLETFLFTLLLIVSKSWHLFARLPSDYVEVDEEDPFFPRGNDSAIPVDIYGSHVLNPRTRFANSLDCTEQSTGTTSATCGLANGSINNASTALLNSNAETSTPPWHRGLSSQPSAQSSSNNAPPAVGTSRFL</sequence>
<evidence type="ECO:0000313" key="15">
    <source>
        <dbReference type="EMBL" id="VDK86988.1"/>
    </source>
</evidence>
<comment type="subcellular location">
    <subcellularLocation>
        <location evidence="1 13">Cell membrane</location>
        <topology evidence="1 13">Multi-pass membrane protein</topology>
    </subcellularLocation>
</comment>
<keyword evidence="3 13" id="KW-0813">Transport</keyword>
<gene>
    <name evidence="15" type="ORF">NLS_LOCUS7919</name>
</gene>
<dbReference type="Pfam" id="PF04906">
    <property type="entry name" value="Tweety"/>
    <property type="match status" value="1"/>
</dbReference>
<evidence type="ECO:0000256" key="2">
    <source>
        <dbReference type="ARBA" id="ARBA00009849"/>
    </source>
</evidence>
<name>A0A3P6V495_LITSI</name>
<keyword evidence="9 13" id="KW-0869">Chloride channel</keyword>
<feature type="transmembrane region" description="Helical" evidence="13">
    <location>
        <begin position="375"/>
        <end position="394"/>
    </location>
</feature>
<comment type="function">
    <text evidence="13">Probable chloride channel.</text>
</comment>
<feature type="transmembrane region" description="Helical" evidence="13">
    <location>
        <begin position="188"/>
        <end position="211"/>
    </location>
</feature>
<evidence type="ECO:0000313" key="16">
    <source>
        <dbReference type="Proteomes" id="UP000277928"/>
    </source>
</evidence>
<protein>
    <recommendedName>
        <fullName evidence="13">Protein tweety homolog</fullName>
    </recommendedName>
</protein>
<dbReference type="OMA" id="TPPWHRG"/>
<dbReference type="AlphaFoldDB" id="A0A3P6V495"/>
<comment type="similarity">
    <text evidence="2 13">Belongs to the tweety family.</text>
</comment>
<organism evidence="15 16">
    <name type="scientific">Litomosoides sigmodontis</name>
    <name type="common">Filarial nematode worm</name>
    <dbReference type="NCBI Taxonomy" id="42156"/>
    <lineage>
        <taxon>Eukaryota</taxon>
        <taxon>Metazoa</taxon>
        <taxon>Ecdysozoa</taxon>
        <taxon>Nematoda</taxon>
        <taxon>Chromadorea</taxon>
        <taxon>Rhabditida</taxon>
        <taxon>Spirurina</taxon>
        <taxon>Spiruromorpha</taxon>
        <taxon>Filarioidea</taxon>
        <taxon>Onchocercidae</taxon>
        <taxon>Litomosoides</taxon>
    </lineage>
</organism>
<keyword evidence="7 13" id="KW-0406">Ion transport</keyword>
<dbReference type="GO" id="GO:0005229">
    <property type="term" value="F:intracellularly calcium-gated chloride channel activity"/>
    <property type="evidence" value="ECO:0007669"/>
    <property type="project" value="TreeGrafter"/>
</dbReference>
<evidence type="ECO:0000256" key="11">
    <source>
        <dbReference type="ARBA" id="ARBA00023214"/>
    </source>
</evidence>
<keyword evidence="10" id="KW-0325">Glycoprotein</keyword>
<accession>A0A3P6V495</accession>
<keyword evidence="16" id="KW-1185">Reference proteome</keyword>
<feature type="transmembrane region" description="Helical" evidence="13">
    <location>
        <begin position="218"/>
        <end position="240"/>
    </location>
</feature>
<evidence type="ECO:0000256" key="1">
    <source>
        <dbReference type="ARBA" id="ARBA00004651"/>
    </source>
</evidence>